<dbReference type="SMART" id="SM00220">
    <property type="entry name" value="S_TKc"/>
    <property type="match status" value="2"/>
</dbReference>
<feature type="domain" description="Protein kinase" evidence="6">
    <location>
        <begin position="1134"/>
        <end position="1392"/>
    </location>
</feature>
<evidence type="ECO:0000256" key="2">
    <source>
        <dbReference type="ARBA" id="ARBA00006692"/>
    </source>
</evidence>
<comment type="similarity">
    <text evidence="2">Belongs to the protein kinase superfamily. CAMK Ser/Thr protein kinase family.</text>
</comment>
<accession>A0A3M7SZJ4</accession>
<evidence type="ECO:0000256" key="1">
    <source>
        <dbReference type="ARBA" id="ARBA00004657"/>
    </source>
</evidence>
<dbReference type="EMBL" id="REGN01000532">
    <property type="protein sequence ID" value="RNA41194.1"/>
    <property type="molecule type" value="Genomic_DNA"/>
</dbReference>
<dbReference type="InterPro" id="IPR036179">
    <property type="entry name" value="Ig-like_dom_sf"/>
</dbReference>
<comment type="subcellular location">
    <subcellularLocation>
        <location evidence="1">Cytoplasm</location>
        <location evidence="1">Myofibril</location>
    </subcellularLocation>
</comment>
<evidence type="ECO:0000259" key="7">
    <source>
        <dbReference type="PROSITE" id="PS50835"/>
    </source>
</evidence>
<keyword evidence="10" id="KW-1185">Reference proteome</keyword>
<dbReference type="PANTHER" id="PTHR47633">
    <property type="entry name" value="IMMUNOGLOBULIN"/>
    <property type="match status" value="1"/>
</dbReference>
<dbReference type="PANTHER" id="PTHR47633:SF3">
    <property type="entry name" value="STRIATED MUSCLE PREFERENTIALLY EXPRESSED PROTEIN KINASE"/>
    <property type="match status" value="1"/>
</dbReference>
<proteinExistence type="inferred from homology"/>
<evidence type="ECO:0000313" key="9">
    <source>
        <dbReference type="EMBL" id="RNA41194.1"/>
    </source>
</evidence>
<dbReference type="SMART" id="SM00409">
    <property type="entry name" value="IG"/>
    <property type="match status" value="3"/>
</dbReference>
<evidence type="ECO:0000259" key="8">
    <source>
        <dbReference type="PROSITE" id="PS50853"/>
    </source>
</evidence>
<evidence type="ECO:0000256" key="3">
    <source>
        <dbReference type="ARBA" id="ARBA00022737"/>
    </source>
</evidence>
<dbReference type="PROSITE" id="PS50835">
    <property type="entry name" value="IG_LIKE"/>
    <property type="match status" value="4"/>
</dbReference>
<dbReference type="Pfam" id="PF07679">
    <property type="entry name" value="I-set"/>
    <property type="match status" value="4"/>
</dbReference>
<feature type="domain" description="Protein kinase" evidence="6">
    <location>
        <begin position="425"/>
        <end position="694"/>
    </location>
</feature>
<evidence type="ECO:0000259" key="6">
    <source>
        <dbReference type="PROSITE" id="PS50011"/>
    </source>
</evidence>
<dbReference type="CDD" id="cd00063">
    <property type="entry name" value="FN3"/>
    <property type="match status" value="2"/>
</dbReference>
<feature type="non-terminal residue" evidence="9">
    <location>
        <position position="1"/>
    </location>
</feature>
<feature type="domain" description="Ig-like" evidence="7">
    <location>
        <begin position="911"/>
        <end position="1001"/>
    </location>
</feature>
<evidence type="ECO:0000256" key="5">
    <source>
        <dbReference type="ARBA" id="ARBA00023319"/>
    </source>
</evidence>
<dbReference type="InterPro" id="IPR003961">
    <property type="entry name" value="FN3_dom"/>
</dbReference>
<dbReference type="Pfam" id="PF00041">
    <property type="entry name" value="fn3"/>
    <property type="match status" value="2"/>
</dbReference>
<dbReference type="GO" id="GO:0005524">
    <property type="term" value="F:ATP binding"/>
    <property type="evidence" value="ECO:0007669"/>
    <property type="project" value="InterPro"/>
</dbReference>
<dbReference type="InterPro" id="IPR003598">
    <property type="entry name" value="Ig_sub2"/>
</dbReference>
<dbReference type="InterPro" id="IPR003599">
    <property type="entry name" value="Ig_sub"/>
</dbReference>
<dbReference type="GO" id="GO:0030016">
    <property type="term" value="C:myofibril"/>
    <property type="evidence" value="ECO:0007669"/>
    <property type="project" value="UniProtKB-SubCell"/>
</dbReference>
<feature type="domain" description="Fibronectin type-III" evidence="8">
    <location>
        <begin position="1008"/>
        <end position="1101"/>
    </location>
</feature>
<dbReference type="InterPro" id="IPR000719">
    <property type="entry name" value="Prot_kinase_dom"/>
</dbReference>
<keyword evidence="5" id="KW-0393">Immunoglobulin domain</keyword>
<keyword evidence="3" id="KW-0677">Repeat</keyword>
<dbReference type="InterPro" id="IPR036116">
    <property type="entry name" value="FN3_sf"/>
</dbReference>
<feature type="domain" description="Ig-like" evidence="7">
    <location>
        <begin position="306"/>
        <end position="396"/>
    </location>
</feature>
<comment type="caution">
    <text evidence="9">The sequence shown here is derived from an EMBL/GenBank/DDBJ whole genome shotgun (WGS) entry which is preliminary data.</text>
</comment>
<dbReference type="FunFam" id="2.60.40.10:FF:000080">
    <property type="entry name" value="Myosin light chain kinase, smooth muscle"/>
    <property type="match status" value="1"/>
</dbReference>
<dbReference type="InterPro" id="IPR007110">
    <property type="entry name" value="Ig-like_dom"/>
</dbReference>
<reference evidence="9 10" key="1">
    <citation type="journal article" date="2018" name="Sci. Rep.">
        <title>Genomic signatures of local adaptation to the degree of environmental predictability in rotifers.</title>
        <authorList>
            <person name="Franch-Gras L."/>
            <person name="Hahn C."/>
            <person name="Garcia-Roger E.M."/>
            <person name="Carmona M.J."/>
            <person name="Serra M."/>
            <person name="Gomez A."/>
        </authorList>
    </citation>
    <scope>NUCLEOTIDE SEQUENCE [LARGE SCALE GENOMIC DNA]</scope>
    <source>
        <strain evidence="9">HYR1</strain>
    </source>
</reference>
<dbReference type="InterPro" id="IPR011009">
    <property type="entry name" value="Kinase-like_dom_sf"/>
</dbReference>
<organism evidence="9 10">
    <name type="scientific">Brachionus plicatilis</name>
    <name type="common">Marine rotifer</name>
    <name type="synonym">Brachionus muelleri</name>
    <dbReference type="NCBI Taxonomy" id="10195"/>
    <lineage>
        <taxon>Eukaryota</taxon>
        <taxon>Metazoa</taxon>
        <taxon>Spiralia</taxon>
        <taxon>Gnathifera</taxon>
        <taxon>Rotifera</taxon>
        <taxon>Eurotatoria</taxon>
        <taxon>Monogononta</taxon>
        <taxon>Pseudotrocha</taxon>
        <taxon>Ploima</taxon>
        <taxon>Brachionidae</taxon>
        <taxon>Brachionus</taxon>
    </lineage>
</organism>
<gene>
    <name evidence="9" type="ORF">BpHYR1_012120</name>
</gene>
<feature type="domain" description="Ig-like" evidence="7">
    <location>
        <begin position="1"/>
        <end position="67"/>
    </location>
</feature>
<name>A0A3M7SZJ4_BRAPC</name>
<dbReference type="Pfam" id="PF00069">
    <property type="entry name" value="Pkinase"/>
    <property type="match status" value="2"/>
</dbReference>
<dbReference type="SUPFAM" id="SSF56112">
    <property type="entry name" value="Protein kinase-like (PK-like)"/>
    <property type="match status" value="2"/>
</dbReference>
<dbReference type="GO" id="GO:0004672">
    <property type="term" value="F:protein kinase activity"/>
    <property type="evidence" value="ECO:0007669"/>
    <property type="project" value="InterPro"/>
</dbReference>
<dbReference type="Gene3D" id="1.10.510.10">
    <property type="entry name" value="Transferase(Phosphotransferase) domain 1"/>
    <property type="match status" value="2"/>
</dbReference>
<protein>
    <submittedName>
        <fullName evidence="9">Muscle M-line assembly unc-89-like</fullName>
    </submittedName>
</protein>
<dbReference type="OrthoDB" id="2570713at2759"/>
<dbReference type="SMART" id="SM00408">
    <property type="entry name" value="IGc2"/>
    <property type="match status" value="3"/>
</dbReference>
<dbReference type="SMART" id="SM00060">
    <property type="entry name" value="FN3"/>
    <property type="match status" value="2"/>
</dbReference>
<dbReference type="FunFam" id="2.60.40.10:FF:000107">
    <property type="entry name" value="Myosin, light chain kinase a"/>
    <property type="match status" value="1"/>
</dbReference>
<keyword evidence="4" id="KW-1015">Disulfide bond</keyword>
<dbReference type="InterPro" id="IPR013098">
    <property type="entry name" value="Ig_I-set"/>
</dbReference>
<dbReference type="FunFam" id="2.60.40.10:FF:000032">
    <property type="entry name" value="palladin isoform X1"/>
    <property type="match status" value="1"/>
</dbReference>
<dbReference type="PROSITE" id="PS50011">
    <property type="entry name" value="PROTEIN_KINASE_DOM"/>
    <property type="match status" value="2"/>
</dbReference>
<dbReference type="SUPFAM" id="SSF48726">
    <property type="entry name" value="Immunoglobulin"/>
    <property type="match status" value="4"/>
</dbReference>
<dbReference type="Gene3D" id="3.30.200.20">
    <property type="entry name" value="Phosphorylase Kinase, domain 1"/>
    <property type="match status" value="2"/>
</dbReference>
<feature type="domain" description="Fibronectin type-III" evidence="8">
    <location>
        <begin position="105"/>
        <end position="198"/>
    </location>
</feature>
<evidence type="ECO:0000256" key="4">
    <source>
        <dbReference type="ARBA" id="ARBA00023157"/>
    </source>
</evidence>
<dbReference type="STRING" id="10195.A0A3M7SZJ4"/>
<dbReference type="InterPro" id="IPR013783">
    <property type="entry name" value="Ig-like_fold"/>
</dbReference>
<dbReference type="Gene3D" id="2.60.40.10">
    <property type="entry name" value="Immunoglobulins"/>
    <property type="match status" value="6"/>
</dbReference>
<dbReference type="SUPFAM" id="SSF49265">
    <property type="entry name" value="Fibronectin type III"/>
    <property type="match status" value="1"/>
</dbReference>
<feature type="domain" description="Ig-like" evidence="7">
    <location>
        <begin position="212"/>
        <end position="302"/>
    </location>
</feature>
<dbReference type="PROSITE" id="PS50853">
    <property type="entry name" value="FN3"/>
    <property type="match status" value="2"/>
</dbReference>
<sequence>PFPTVKWYKNNSLVQIEKQPDKYTLDVDEQTGSVSLLICDSGKKDEDEYAVLIENGAGKSQCSAFLSVEMTDDNSSKSKRKVRFSLPKDSDVFIIPSNDTQTPEPPINLHLVDQKPTSLVLKWHCSPSEQDSAISYIVEYRSSKSYAWSVFCSNLDDLKCEVNFLTPGLTYSFRVRAENLSGVSGPSEPVSTKHLEPSKVDTVGKFDCANRPKIQANSTDVRYYIEGQTAHISIPVYGNPVPRVKWTRQANQLTDDDVYKVYRDKLGNNVLEIRNAGEQDEGAYEIEAENEHGQARHEFYLQQADPPVFLEPFVDLTVKNYDDICITCKVDGIPYPEVKFYKDWRHIAESYRLRIKHTEPDTWTISIKGSILRDSGLYTCTAKNIAGATFCSCNVSVVDSVLNVPHPDLKTGLVVFKRKKFHEDYEIVEQISKSVNSSVYRVIERRSAKEFIAKVVDRPQFAPWIKSESDCLNQIGQVIDQSGSGGSGGFVRLIDAYEMADTKMSVLVFDECKGKSIVQWAVKQKLDEKMVAVWIKELLQLVHTLHSRNIVHLDLNAHNVIVDPDTKKLTLLGFTHSKCLRPDMSSNDTNEIVYHEYGEAEFVAPEIVCHSAITLNTDMWSVGVLAYILLSGKSPFYVKDSVKQTLHNVGNCEWTFGHQFDSISHEAKDFVRKLLVKNATQRMSVNEALSHPWIHYAHQQHSQSQPIDKQNLIELHSRFLWSKQCKSRQPWTKQMPIHTILHQHHDDSSIPSDTNEQAEFTVDNLDMDKQERCSTLPIESIDLDDHHEHLNPGSYLLPVRDPLFTVRLREYRRTRFDKVNQVQSYLLTRQMSCLSEARAGGLMKPIKERYHVDVYGKCVKRGSLSRSMAPRSMSRSSVSPCEHGRRAGSLGSDFFDWKDSRRQFKGEGSAPIIRQKLKDMYLLVGSVVTFRCKIEGNPAPKCFWYHNDRLIIGDDERFKFAQSQHGVSTLSITKARCNDIGVYRCAAHNQYGTAITNAKLTVGDIPDRPSRPIVSQYSSDQVFLLWQAPSFDGNSDILCYKVDFKASDDVKWSNALYTIQESCLVRNLLPMTEYRFRVSCINTVGVSAYSWASEQVQTLAPGHSKITIDRDQLENLIKSEYNLEKRCEQSVLVKKLDEDLGSDQVHKIVDDEKFRLQAEHNPADLYQYENVLFQNERQTFLRVMDKANATKKLLKITKKLNLNEIEILREFKEQDRLVALLEGFEYQQDGIVQFALVYSHATPILDFVTYRHKYSEQFVVKILRQIVDAIEWVHLHGFLHLNIHPLTILNSNMTQVNVKLAAPEILNNESLSMFTDVWSIGVFTALLLSGSSPFLHENDQEATKTNISFCRLTFDEFYEDVTGEAVLFIQQCLRRSPNNRLTIQECMEHKLFNLSVTDSKRRENIVFISDKLKSFNHNFKTRYN</sequence>
<evidence type="ECO:0000313" key="10">
    <source>
        <dbReference type="Proteomes" id="UP000276133"/>
    </source>
</evidence>
<dbReference type="Proteomes" id="UP000276133">
    <property type="component" value="Unassembled WGS sequence"/>
</dbReference>